<accession>A0A653B7R5</accession>
<protein>
    <submittedName>
        <fullName evidence="1">Uncharacterized protein</fullName>
    </submittedName>
</protein>
<reference evidence="1" key="1">
    <citation type="submission" date="2018-11" db="EMBL/GenBank/DDBJ databases">
        <authorList>
            <consortium name="Genoscope - CEA"/>
            <person name="William W."/>
        </authorList>
    </citation>
    <scope>NUCLEOTIDE SEQUENCE [LARGE SCALE GENOMIC DNA]</scope>
    <source>
        <strain evidence="1">T9AD</strain>
    </source>
</reference>
<dbReference type="AlphaFoldDB" id="A0A653B7R5"/>
<name>A0A653B7R5_ECTOL</name>
<gene>
    <name evidence="1" type="ORF">POT9AD_3644</name>
</gene>
<dbReference type="EMBL" id="LR130779">
    <property type="protein sequence ID" value="VDN64619.1"/>
    <property type="molecule type" value="Genomic_DNA"/>
</dbReference>
<organism evidence="1">
    <name type="scientific">Ectopseudomonas oleovorans</name>
    <name type="common">Pseudomonas oleovorans</name>
    <dbReference type="NCBI Taxonomy" id="301"/>
    <lineage>
        <taxon>Bacteria</taxon>
        <taxon>Pseudomonadati</taxon>
        <taxon>Pseudomonadota</taxon>
        <taxon>Gammaproteobacteria</taxon>
        <taxon>Pseudomonadales</taxon>
        <taxon>Pseudomonadaceae</taxon>
        <taxon>Ectopseudomonas</taxon>
    </lineage>
</organism>
<proteinExistence type="predicted"/>
<evidence type="ECO:0000313" key="1">
    <source>
        <dbReference type="EMBL" id="VDN64619.1"/>
    </source>
</evidence>
<sequence>MAPCCCRRARACSLSSPPGVLCNASRACCAVNSCQARSLCSEGRLPMGRVSCGGPYPSAERIVRDTLVGFTAPDLTCINEWRVRRGLNVTRC</sequence>